<gene>
    <name evidence="1" type="ORF">HNR39_001576</name>
</gene>
<dbReference type="AlphaFoldDB" id="A0A840RSS9"/>
<proteinExistence type="predicted"/>
<dbReference type="EMBL" id="JACHHQ010000003">
    <property type="protein sequence ID" value="MBB5199744.1"/>
    <property type="molecule type" value="Genomic_DNA"/>
</dbReference>
<organism evidence="1 2">
    <name type="scientific">Glaciimonas immobilis</name>
    <dbReference type="NCBI Taxonomy" id="728004"/>
    <lineage>
        <taxon>Bacteria</taxon>
        <taxon>Pseudomonadati</taxon>
        <taxon>Pseudomonadota</taxon>
        <taxon>Betaproteobacteria</taxon>
        <taxon>Burkholderiales</taxon>
        <taxon>Oxalobacteraceae</taxon>
        <taxon>Glaciimonas</taxon>
    </lineage>
</organism>
<sequence length="58" mass="6297">MGVFGRGQNVHNLASRDTCGEFIDSHEGGLHKVTTMPWHTSEASKLLIDVEDTLVVCG</sequence>
<dbReference type="Proteomes" id="UP000571084">
    <property type="component" value="Unassembled WGS sequence"/>
</dbReference>
<keyword evidence="2" id="KW-1185">Reference proteome</keyword>
<accession>A0A840RSS9</accession>
<reference evidence="1 2" key="1">
    <citation type="submission" date="2020-08" db="EMBL/GenBank/DDBJ databases">
        <title>Genomic Encyclopedia of Type Strains, Phase IV (KMG-IV): sequencing the most valuable type-strain genomes for metagenomic binning, comparative biology and taxonomic classification.</title>
        <authorList>
            <person name="Goeker M."/>
        </authorList>
    </citation>
    <scope>NUCLEOTIDE SEQUENCE [LARGE SCALE GENOMIC DNA]</scope>
    <source>
        <strain evidence="1 2">DSM 23240</strain>
    </source>
</reference>
<comment type="caution">
    <text evidence="1">The sequence shown here is derived from an EMBL/GenBank/DDBJ whole genome shotgun (WGS) entry which is preliminary data.</text>
</comment>
<evidence type="ECO:0000313" key="1">
    <source>
        <dbReference type="EMBL" id="MBB5199744.1"/>
    </source>
</evidence>
<name>A0A840RSS9_9BURK</name>
<evidence type="ECO:0000313" key="2">
    <source>
        <dbReference type="Proteomes" id="UP000571084"/>
    </source>
</evidence>
<protein>
    <submittedName>
        <fullName evidence="1">Uncharacterized protein</fullName>
    </submittedName>
</protein>